<dbReference type="SUPFAM" id="SSF50978">
    <property type="entry name" value="WD40 repeat-like"/>
    <property type="match status" value="2"/>
</dbReference>
<keyword evidence="2" id="KW-0677">Repeat</keyword>
<dbReference type="PANTHER" id="PTHR22840:SF12">
    <property type="entry name" value="WD REPEAT-CONTAINING PROTEIN 36"/>
    <property type="match status" value="1"/>
</dbReference>
<dbReference type="Proteomes" id="UP000659654">
    <property type="component" value="Unassembled WGS sequence"/>
</dbReference>
<sequence>MSRSDILAPYRCVGRVFGTVPAAYQPVDKSGNLGFLTVPVNNCVLNYSIRPFRLVWSSDHFESEVLLLSRSKKKIFAALSDRIEVMHHTGSWVKTILKGKTAKFMLNMGDVLIVLDDTGKLLVVDWRGDQILVEFDATSGGFEPTFMIHPDTYFNKILLAGKDGRSRLININTAKLIHEFPNDGQFNCKITYVEQSPAKDVVAFGLANGFIHLRHLKTGKTLLSFKQDGAVTGLAFRSDGYETLTSSNADGTIALWDLKEQKLVGQKIRAHDNKINTMVYILGSPFLLTGGIDNKIVIWFSETEQSLPIPRKIVEGHSAPVTAFRFCGPNSLISAGLDGVVRKFNIHRTDLISRLGIAREVKPGEVSKDRFQDVRLEPITDLKLELMREHCFDNIACAHKDSILVSSWSSRRNTKGSHLFHHERFSKDARFFGAKVTSMDISNDGNLIIIGYSTGHVDCFSMQSGKFKFTLVDKSLRKEGEKKRENPRSHEGPVQSVHFQLNSVDMITIGADGKVKWWTIEQLKPKLTKLNKFPVEEVPQTAQLDRESQLLAIGMSNGTLRILDARLGQTARVFPKFLGENVNFNVLEFSPDSFYLLIGSSEAVIRVIHLQAALCLGAVRCSAPVVKAQFSEDGRFVTTCNEGQRELFVWTNRLLLTGFSGKKSANVEEIPIKNLKDFGAVRVSYEDQALFDLDSDDEENEAQENSDIVQTLVIDGDESDEEEEVEKMDVQMKQVVELLGSDLLSISGQPSHRWSTLPHIEKIKQRNTIKEVVKKPIDVPFFLESTPNEAEIVADAGDQRRFKAAQRSDVDLLTDWAQTLIQAANEAALRQVFSDLTQKATSIIDFEIRALPANLLPKFIDMILIKLEQKQDADFVQAILNTFLMAHNEKICDDAEKEQKDDDEDGEDGDVAVTASDLTSKLRKLLQKEAEETEPFENLYDETAAVLKWIRSAVL</sequence>
<feature type="domain" description="WDR36/Utp21 N-terminal" evidence="5">
    <location>
        <begin position="37"/>
        <end position="300"/>
    </location>
</feature>
<dbReference type="InterPro" id="IPR036322">
    <property type="entry name" value="WD40_repeat_dom_sf"/>
</dbReference>
<dbReference type="EMBL" id="CAJFDI010000004">
    <property type="protein sequence ID" value="CAD5225214.1"/>
    <property type="molecule type" value="Genomic_DNA"/>
</dbReference>
<dbReference type="GO" id="GO:0032040">
    <property type="term" value="C:small-subunit processome"/>
    <property type="evidence" value="ECO:0007669"/>
    <property type="project" value="InterPro"/>
</dbReference>
<protein>
    <submittedName>
        <fullName evidence="6">(pine wood nematode) hypothetical protein</fullName>
    </submittedName>
</protein>
<dbReference type="Proteomes" id="UP000582659">
    <property type="component" value="Unassembled WGS sequence"/>
</dbReference>
<dbReference type="InterPro" id="IPR001680">
    <property type="entry name" value="WD40_rpt"/>
</dbReference>
<feature type="domain" description="WDR36/Utp21 C-terminal" evidence="4">
    <location>
        <begin position="739"/>
        <end position="951"/>
    </location>
</feature>
<dbReference type="Proteomes" id="UP000095284">
    <property type="component" value="Unplaced"/>
</dbReference>
<evidence type="ECO:0000259" key="4">
    <source>
        <dbReference type="Pfam" id="PF04192"/>
    </source>
</evidence>
<reference evidence="9" key="1">
    <citation type="submission" date="2016-11" db="UniProtKB">
        <authorList>
            <consortium name="WormBaseParasite"/>
        </authorList>
    </citation>
    <scope>IDENTIFICATION</scope>
</reference>
<dbReference type="WBParaSite" id="BXY_0443400.1">
    <property type="protein sequence ID" value="BXY_0443400.1"/>
    <property type="gene ID" value="BXY_0443400"/>
</dbReference>
<evidence type="ECO:0000313" key="7">
    <source>
        <dbReference type="Proteomes" id="UP000095284"/>
    </source>
</evidence>
<evidence type="ECO:0000313" key="6">
    <source>
        <dbReference type="EMBL" id="CAD5225214.1"/>
    </source>
</evidence>
<dbReference type="GO" id="GO:0006364">
    <property type="term" value="P:rRNA processing"/>
    <property type="evidence" value="ECO:0007669"/>
    <property type="project" value="InterPro"/>
</dbReference>
<feature type="repeat" description="WD" evidence="3">
    <location>
        <begin position="224"/>
        <end position="266"/>
    </location>
</feature>
<evidence type="ECO:0000259" key="5">
    <source>
        <dbReference type="Pfam" id="PF25171"/>
    </source>
</evidence>
<dbReference type="PROSITE" id="PS50082">
    <property type="entry name" value="WD_REPEATS_2"/>
    <property type="match status" value="3"/>
</dbReference>
<dbReference type="Pfam" id="PF25168">
    <property type="entry name" value="Beta-prop_WDR36-Utp21_2nd"/>
    <property type="match status" value="1"/>
</dbReference>
<name>A0A1I7RUM4_BURXY</name>
<keyword evidence="1 3" id="KW-0853">WD repeat</keyword>
<dbReference type="OrthoDB" id="10250769at2759"/>
<dbReference type="GO" id="GO:0034388">
    <property type="term" value="C:Pwp2p-containing subcomplex of 90S preribosome"/>
    <property type="evidence" value="ECO:0007669"/>
    <property type="project" value="TreeGrafter"/>
</dbReference>
<evidence type="ECO:0000256" key="2">
    <source>
        <dbReference type="ARBA" id="ARBA00022737"/>
    </source>
</evidence>
<feature type="repeat" description="WD" evidence="3">
    <location>
        <begin position="268"/>
        <end position="299"/>
    </location>
</feature>
<dbReference type="InterPro" id="IPR007319">
    <property type="entry name" value="WDR36/Utp21_C"/>
</dbReference>
<evidence type="ECO:0000313" key="9">
    <source>
        <dbReference type="WBParaSite" id="BXY_0443400.1"/>
    </source>
</evidence>
<dbReference type="Gene3D" id="2.130.10.10">
    <property type="entry name" value="YVTN repeat-like/Quinoprotein amine dehydrogenase"/>
    <property type="match status" value="2"/>
</dbReference>
<dbReference type="SMART" id="SM00320">
    <property type="entry name" value="WD40"/>
    <property type="match status" value="7"/>
</dbReference>
<proteinExistence type="predicted"/>
<dbReference type="EMBL" id="CAJFCV020000004">
    <property type="protein sequence ID" value="CAG9114224.1"/>
    <property type="molecule type" value="Genomic_DNA"/>
</dbReference>
<dbReference type="InterPro" id="IPR015943">
    <property type="entry name" value="WD40/YVTN_repeat-like_dom_sf"/>
</dbReference>
<accession>A0A1I7RUM4</accession>
<dbReference type="AlphaFoldDB" id="A0A1I7RUM4"/>
<feature type="repeat" description="WD" evidence="3">
    <location>
        <begin position="487"/>
        <end position="528"/>
    </location>
</feature>
<evidence type="ECO:0000313" key="8">
    <source>
        <dbReference type="Proteomes" id="UP000659654"/>
    </source>
</evidence>
<dbReference type="Pfam" id="PF25171">
    <property type="entry name" value="Beta-prop_WDR36-Utp21_1st"/>
    <property type="match status" value="1"/>
</dbReference>
<keyword evidence="8" id="KW-1185">Reference proteome</keyword>
<gene>
    <name evidence="6" type="ORF">BXYJ_LOCUS8432</name>
</gene>
<reference evidence="6" key="2">
    <citation type="submission" date="2020-09" db="EMBL/GenBank/DDBJ databases">
        <authorList>
            <person name="Kikuchi T."/>
        </authorList>
    </citation>
    <scope>NUCLEOTIDE SEQUENCE</scope>
    <source>
        <strain evidence="6">Ka4C1</strain>
    </source>
</reference>
<dbReference type="SMR" id="A0A1I7RUM4"/>
<dbReference type="eggNOG" id="KOG1539">
    <property type="taxonomic scope" value="Eukaryota"/>
</dbReference>
<dbReference type="PANTHER" id="PTHR22840">
    <property type="entry name" value="WD REPEAT-CONTAINING PROTEIN 36"/>
    <property type="match status" value="1"/>
</dbReference>
<dbReference type="PROSITE" id="PS00678">
    <property type="entry name" value="WD_REPEATS_1"/>
    <property type="match status" value="1"/>
</dbReference>
<evidence type="ECO:0000256" key="3">
    <source>
        <dbReference type="PROSITE-ProRule" id="PRU00221"/>
    </source>
</evidence>
<organism evidence="7 9">
    <name type="scientific">Bursaphelenchus xylophilus</name>
    <name type="common">Pinewood nematode worm</name>
    <name type="synonym">Aphelenchoides xylophilus</name>
    <dbReference type="NCBI Taxonomy" id="6326"/>
    <lineage>
        <taxon>Eukaryota</taxon>
        <taxon>Metazoa</taxon>
        <taxon>Ecdysozoa</taxon>
        <taxon>Nematoda</taxon>
        <taxon>Chromadorea</taxon>
        <taxon>Rhabditida</taxon>
        <taxon>Tylenchina</taxon>
        <taxon>Tylenchomorpha</taxon>
        <taxon>Aphelenchoidea</taxon>
        <taxon>Aphelenchoididae</taxon>
        <taxon>Bursaphelenchus</taxon>
    </lineage>
</organism>
<dbReference type="InterPro" id="IPR059157">
    <property type="entry name" value="WDR36-Utp21_N"/>
</dbReference>
<dbReference type="Pfam" id="PF04192">
    <property type="entry name" value="Utp21"/>
    <property type="match status" value="1"/>
</dbReference>
<dbReference type="InterPro" id="IPR019775">
    <property type="entry name" value="WD40_repeat_CS"/>
</dbReference>
<evidence type="ECO:0000256" key="1">
    <source>
        <dbReference type="ARBA" id="ARBA00022574"/>
    </source>
</evidence>